<dbReference type="Proteomes" id="UP000698173">
    <property type="component" value="Unassembled WGS sequence"/>
</dbReference>
<dbReference type="EMBL" id="DYWT01000274">
    <property type="protein sequence ID" value="HJF33648.1"/>
    <property type="molecule type" value="Genomic_DNA"/>
</dbReference>
<comment type="caution">
    <text evidence="1">The sequence shown here is derived from an EMBL/GenBank/DDBJ whole genome shotgun (WGS) entry which is preliminary data.</text>
</comment>
<reference evidence="1" key="2">
    <citation type="submission" date="2021-09" db="EMBL/GenBank/DDBJ databases">
        <authorList>
            <person name="Gilroy R."/>
        </authorList>
    </citation>
    <scope>NUCLEOTIDE SEQUENCE</scope>
    <source>
        <strain evidence="1">CHK171-7178</strain>
    </source>
</reference>
<evidence type="ECO:0000313" key="1">
    <source>
        <dbReference type="EMBL" id="HJF33648.1"/>
    </source>
</evidence>
<proteinExistence type="predicted"/>
<reference evidence="1" key="1">
    <citation type="journal article" date="2021" name="PeerJ">
        <title>Extensive microbial diversity within the chicken gut microbiome revealed by metagenomics and culture.</title>
        <authorList>
            <person name="Gilroy R."/>
            <person name="Ravi A."/>
            <person name="Getino M."/>
            <person name="Pursley I."/>
            <person name="Horton D.L."/>
            <person name="Alikhan N.F."/>
            <person name="Baker D."/>
            <person name="Gharbi K."/>
            <person name="Hall N."/>
            <person name="Watson M."/>
            <person name="Adriaenssens E.M."/>
            <person name="Foster-Nyarko E."/>
            <person name="Jarju S."/>
            <person name="Secka A."/>
            <person name="Antonio M."/>
            <person name="Oren A."/>
            <person name="Chaudhuri R.R."/>
            <person name="La Ragione R."/>
            <person name="Hildebrand F."/>
            <person name="Pallen M.J."/>
        </authorList>
    </citation>
    <scope>NUCLEOTIDE SEQUENCE</scope>
    <source>
        <strain evidence="1">CHK171-7178</strain>
    </source>
</reference>
<name>A0A921G195_SPOPS</name>
<dbReference type="AlphaFoldDB" id="A0A921G195"/>
<gene>
    <name evidence="1" type="ORF">K8V56_17935</name>
</gene>
<protein>
    <submittedName>
        <fullName evidence="1">Uncharacterized protein</fullName>
    </submittedName>
</protein>
<dbReference type="SMART" id="SM00497">
    <property type="entry name" value="IENR1"/>
    <property type="match status" value="1"/>
</dbReference>
<accession>A0A921G195</accession>
<sequence>MEKKMLVLNDELIKEAEKLMIRSGYKAKARTEKRNDYINKGIKYELKTGRELVAEIKEVLPNKWSEWLEQTHGYLCSGRDDMKRPTIDRRDSDDNYRLDNIDFLPFDEHIRKDKAIEITVYDTQNQSFNKYVTMTEASRILMCSVENISRYCGSNVLYKNRYLIQAEGDKVGKSNNKAERNQRMPVVLNVIMNEFDDDGNVVRTFPAQMKGEISFPMIEARRQPVY</sequence>
<dbReference type="InterPro" id="IPR003647">
    <property type="entry name" value="Intron_nuc_1_rpt"/>
</dbReference>
<organism evidence="1 2">
    <name type="scientific">Sporosarcina psychrophila</name>
    <name type="common">Bacillus psychrophilus</name>
    <dbReference type="NCBI Taxonomy" id="1476"/>
    <lineage>
        <taxon>Bacteria</taxon>
        <taxon>Bacillati</taxon>
        <taxon>Bacillota</taxon>
        <taxon>Bacilli</taxon>
        <taxon>Bacillales</taxon>
        <taxon>Caryophanaceae</taxon>
        <taxon>Sporosarcina</taxon>
    </lineage>
</organism>
<evidence type="ECO:0000313" key="2">
    <source>
        <dbReference type="Proteomes" id="UP000698173"/>
    </source>
</evidence>